<dbReference type="Proteomes" id="UP000828251">
    <property type="component" value="Unassembled WGS sequence"/>
</dbReference>
<keyword evidence="3" id="KW-1185">Reference proteome</keyword>
<organism evidence="2 3">
    <name type="scientific">Gossypium stocksii</name>
    <dbReference type="NCBI Taxonomy" id="47602"/>
    <lineage>
        <taxon>Eukaryota</taxon>
        <taxon>Viridiplantae</taxon>
        <taxon>Streptophyta</taxon>
        <taxon>Embryophyta</taxon>
        <taxon>Tracheophyta</taxon>
        <taxon>Spermatophyta</taxon>
        <taxon>Magnoliopsida</taxon>
        <taxon>eudicotyledons</taxon>
        <taxon>Gunneridae</taxon>
        <taxon>Pentapetalae</taxon>
        <taxon>rosids</taxon>
        <taxon>malvids</taxon>
        <taxon>Malvales</taxon>
        <taxon>Malvaceae</taxon>
        <taxon>Malvoideae</taxon>
        <taxon>Gossypium</taxon>
    </lineage>
</organism>
<accession>A0A9D3U9R4</accession>
<dbReference type="Pfam" id="PF00078">
    <property type="entry name" value="RVT_1"/>
    <property type="match status" value="1"/>
</dbReference>
<protein>
    <recommendedName>
        <fullName evidence="1">Reverse transcriptase domain-containing protein</fullName>
    </recommendedName>
</protein>
<dbReference type="InterPro" id="IPR052343">
    <property type="entry name" value="Retrotransposon-Effector_Assoc"/>
</dbReference>
<evidence type="ECO:0000259" key="1">
    <source>
        <dbReference type="Pfam" id="PF00078"/>
    </source>
</evidence>
<dbReference type="PANTHER" id="PTHR46890">
    <property type="entry name" value="NON-LTR RETROLELEMENT REVERSE TRANSCRIPTASE-LIKE PROTEIN-RELATED"/>
    <property type="match status" value="1"/>
</dbReference>
<sequence length="213" mass="24436">MANLCLVDEEEVAYQEDPKASDHDLQFYLVGTCLMDIVVHFPSPQNTMRLLLIVLMCFEAILRLRILMPHISIWFPRVHEAQGAFVQSRQIFNNVLVTYEIIQILKSMKWGKKGNFALKLNICKAYNKVEWDFLAVMMLRLRFHADWVALMMRYVASVTYTIGINGGYSGSFVPSMGLSQGDPLNPYLFLLCAKGLSMILVNAQEENFLRVFV</sequence>
<name>A0A9D3U9R4_9ROSI</name>
<comment type="caution">
    <text evidence="2">The sequence shown here is derived from an EMBL/GenBank/DDBJ whole genome shotgun (WGS) entry which is preliminary data.</text>
</comment>
<evidence type="ECO:0000313" key="2">
    <source>
        <dbReference type="EMBL" id="KAH1032517.1"/>
    </source>
</evidence>
<dbReference type="OrthoDB" id="1744687at2759"/>
<gene>
    <name evidence="2" type="ORF">J1N35_044691</name>
</gene>
<feature type="domain" description="Reverse transcriptase" evidence="1">
    <location>
        <begin position="68"/>
        <end position="198"/>
    </location>
</feature>
<evidence type="ECO:0000313" key="3">
    <source>
        <dbReference type="Proteomes" id="UP000828251"/>
    </source>
</evidence>
<dbReference type="AlphaFoldDB" id="A0A9D3U9R4"/>
<dbReference type="PANTHER" id="PTHR46890:SF48">
    <property type="entry name" value="RNA-DIRECTED DNA POLYMERASE"/>
    <property type="match status" value="1"/>
</dbReference>
<proteinExistence type="predicted"/>
<dbReference type="InterPro" id="IPR000477">
    <property type="entry name" value="RT_dom"/>
</dbReference>
<dbReference type="EMBL" id="JAIQCV010000013">
    <property type="protein sequence ID" value="KAH1032517.1"/>
    <property type="molecule type" value="Genomic_DNA"/>
</dbReference>
<reference evidence="2 3" key="1">
    <citation type="journal article" date="2021" name="Plant Biotechnol. J.">
        <title>Multi-omics assisted identification of the key and species-specific regulatory components of drought-tolerant mechanisms in Gossypium stocksii.</title>
        <authorList>
            <person name="Yu D."/>
            <person name="Ke L."/>
            <person name="Zhang D."/>
            <person name="Wu Y."/>
            <person name="Sun Y."/>
            <person name="Mei J."/>
            <person name="Sun J."/>
            <person name="Sun Y."/>
        </authorList>
    </citation>
    <scope>NUCLEOTIDE SEQUENCE [LARGE SCALE GENOMIC DNA]</scope>
    <source>
        <strain evidence="3">cv. E1</strain>
        <tissue evidence="2">Leaf</tissue>
    </source>
</reference>